<evidence type="ECO:0000256" key="1">
    <source>
        <dbReference type="ARBA" id="ARBA00004123"/>
    </source>
</evidence>
<evidence type="ECO:0000256" key="6">
    <source>
        <dbReference type="SAM" id="MobiDB-lite"/>
    </source>
</evidence>
<dbReference type="AlphaFoldDB" id="J4UGQ1"/>
<evidence type="ECO:0000256" key="3">
    <source>
        <dbReference type="ARBA" id="ARBA00023015"/>
    </source>
</evidence>
<dbReference type="RefSeq" id="XP_014181834.1">
    <property type="nucleotide sequence ID" value="XM_014326359.1"/>
</dbReference>
<dbReference type="PANTHER" id="PTHR47338:SF7">
    <property type="entry name" value="ZN(II)2CYS6 TRANSCRIPTION FACTOR (EUROFUNG)"/>
    <property type="match status" value="1"/>
</dbReference>
<protein>
    <recommendedName>
        <fullName evidence="7">Xylanolytic transcriptional activator regulatory domain-containing protein</fullName>
    </recommendedName>
</protein>
<feature type="region of interest" description="Disordered" evidence="6">
    <location>
        <begin position="588"/>
        <end position="611"/>
    </location>
</feature>
<keyword evidence="4" id="KW-0804">Transcription</keyword>
<evidence type="ECO:0000313" key="8">
    <source>
        <dbReference type="EMBL" id="EJT50660.1"/>
    </source>
</evidence>
<accession>J4UGQ1</accession>
<dbReference type="Proteomes" id="UP000002748">
    <property type="component" value="Unassembled WGS sequence"/>
</dbReference>
<organism evidence="8 9">
    <name type="scientific">Trichosporon asahii var. asahii (strain ATCC 90039 / CBS 2479 / JCM 2466 / KCTC 7840 / NBRC 103889/ NCYC 2677 / UAMH 7654)</name>
    <name type="common">Yeast</name>
    <dbReference type="NCBI Taxonomy" id="1186058"/>
    <lineage>
        <taxon>Eukaryota</taxon>
        <taxon>Fungi</taxon>
        <taxon>Dikarya</taxon>
        <taxon>Basidiomycota</taxon>
        <taxon>Agaricomycotina</taxon>
        <taxon>Tremellomycetes</taxon>
        <taxon>Trichosporonales</taxon>
        <taxon>Trichosporonaceae</taxon>
        <taxon>Trichosporon</taxon>
    </lineage>
</organism>
<feature type="compositionally biased region" description="Pro residues" evidence="6">
    <location>
        <begin position="594"/>
        <end position="609"/>
    </location>
</feature>
<name>J4UGQ1_TRIAS</name>
<keyword evidence="5" id="KW-0539">Nucleus</keyword>
<dbReference type="CDD" id="cd12148">
    <property type="entry name" value="fungal_TF_MHR"/>
    <property type="match status" value="1"/>
</dbReference>
<dbReference type="GO" id="GO:0008270">
    <property type="term" value="F:zinc ion binding"/>
    <property type="evidence" value="ECO:0007669"/>
    <property type="project" value="InterPro"/>
</dbReference>
<feature type="region of interest" description="Disordered" evidence="6">
    <location>
        <begin position="558"/>
        <end position="577"/>
    </location>
</feature>
<evidence type="ECO:0000259" key="7">
    <source>
        <dbReference type="SMART" id="SM00906"/>
    </source>
</evidence>
<evidence type="ECO:0000256" key="2">
    <source>
        <dbReference type="ARBA" id="ARBA00022723"/>
    </source>
</evidence>
<keyword evidence="3" id="KW-0805">Transcription regulation</keyword>
<feature type="region of interest" description="Disordered" evidence="6">
    <location>
        <begin position="1"/>
        <end position="56"/>
    </location>
</feature>
<dbReference type="GO" id="GO:0003677">
    <property type="term" value="F:DNA binding"/>
    <property type="evidence" value="ECO:0007669"/>
    <property type="project" value="InterPro"/>
</dbReference>
<dbReference type="PANTHER" id="PTHR47338">
    <property type="entry name" value="ZN(II)2CYS6 TRANSCRIPTION FACTOR (EUROFUNG)-RELATED"/>
    <property type="match status" value="1"/>
</dbReference>
<dbReference type="GO" id="GO:0006351">
    <property type="term" value="P:DNA-templated transcription"/>
    <property type="evidence" value="ECO:0007669"/>
    <property type="project" value="InterPro"/>
</dbReference>
<comment type="subcellular location">
    <subcellularLocation>
        <location evidence="1">Nucleus</location>
    </subcellularLocation>
</comment>
<dbReference type="GO" id="GO:0005634">
    <property type="term" value="C:nucleus"/>
    <property type="evidence" value="ECO:0007669"/>
    <property type="project" value="UniProtKB-SubCell"/>
</dbReference>
<dbReference type="OrthoDB" id="2123952at2759"/>
<dbReference type="InterPro" id="IPR050815">
    <property type="entry name" value="TF_fung"/>
</dbReference>
<gene>
    <name evidence="8" type="ORF">A1Q1_08212</name>
</gene>
<dbReference type="GO" id="GO:0000981">
    <property type="term" value="F:DNA-binding transcription factor activity, RNA polymerase II-specific"/>
    <property type="evidence" value="ECO:0007669"/>
    <property type="project" value="InterPro"/>
</dbReference>
<feature type="compositionally biased region" description="Basic residues" evidence="6">
    <location>
        <begin position="33"/>
        <end position="47"/>
    </location>
</feature>
<dbReference type="EMBL" id="ALBS01000096">
    <property type="protein sequence ID" value="EJT50660.1"/>
    <property type="molecule type" value="Genomic_DNA"/>
</dbReference>
<proteinExistence type="predicted"/>
<dbReference type="InterPro" id="IPR007219">
    <property type="entry name" value="XnlR_reg_dom"/>
</dbReference>
<dbReference type="HOGENOM" id="CLU_402351_0_0_1"/>
<evidence type="ECO:0000256" key="5">
    <source>
        <dbReference type="ARBA" id="ARBA00023242"/>
    </source>
</evidence>
<keyword evidence="2" id="KW-0479">Metal-binding</keyword>
<feature type="compositionally biased region" description="Basic and acidic residues" evidence="6">
    <location>
        <begin position="1"/>
        <end position="16"/>
    </location>
</feature>
<sequence length="691" mass="75319">MGRKSDNDDSGREPAKATDGAGPSSKPAANGPRRIKGKRTRTARKPVRSAANARPPVQRVGRPEVVALKISHPALAVEITALFATIPMIGRPLQQVPAALIALHTTVMPSIAATAHSKPSLISWLTPSLHGIPRSVVEEHIEAFFTHIYPLQANAVVHRGTLLRDVADGTASRKMILAICAAAARFVKPPDDTAPFPIMGTATTRRWANEAKGLLLTEDMNPESIAAALILAKNDIHSGKASQGFVLAAVATRMALALQLHHELPNDKPATVTERETLRRLMWSCYSLDRMMSTGVAEYLAAPRLSIRLPCDDQPFAFGLSTETPRVALETEADAHDQEANPATFEGVGLFAHFVRLQGIRTMILRTARYREPSDLPPWDPASRFNAAERKIKDWYNSLSPQFRLDPETIYARKFQNELTPLAMLHIWYHMNYAELTRPALPGFVESLESEISNTAPPGWIDRQRDECVAHARMISGTLAHVASLVDLDSVVFGDPSLGICVYESVRIRLQHAFLLPPDAQSLELNQLTADFAVMANVLQRAGRYYSTRRLLRRHGLDDGTVSEGSGAASPVAPDPWSRRVRTLRANHLGRPAPSYPPPSSNGSYPPPAISSSQLYGDTSALLSWSGGVASAEPTPQGHSPEEMAMLLGELNQAAMPMGMGNPFSDLLSGWLLDTSRFLLGAPCRNEISLL</sequence>
<comment type="caution">
    <text evidence="8">The sequence shown here is derived from an EMBL/GenBank/DDBJ whole genome shotgun (WGS) entry which is preliminary data.</text>
</comment>
<reference evidence="8 9" key="1">
    <citation type="journal article" date="2012" name="Eukaryot. Cell">
        <title>Draft genome sequence of CBS 2479, the standard type strain of Trichosporon asahii.</title>
        <authorList>
            <person name="Yang R.Y."/>
            <person name="Li H.T."/>
            <person name="Zhu H."/>
            <person name="Zhou G.P."/>
            <person name="Wang M."/>
            <person name="Wang L."/>
        </authorList>
    </citation>
    <scope>NUCLEOTIDE SEQUENCE [LARGE SCALE GENOMIC DNA]</scope>
    <source>
        <strain evidence="9">ATCC 90039 / CBS 2479 / JCM 2466 / KCTC 7840 / NCYC 2677 / UAMH 7654</strain>
    </source>
</reference>
<dbReference type="SMART" id="SM00906">
    <property type="entry name" value="Fungal_trans"/>
    <property type="match status" value="1"/>
</dbReference>
<evidence type="ECO:0000313" key="9">
    <source>
        <dbReference type="Proteomes" id="UP000002748"/>
    </source>
</evidence>
<evidence type="ECO:0000256" key="4">
    <source>
        <dbReference type="ARBA" id="ARBA00023163"/>
    </source>
</evidence>
<feature type="domain" description="Xylanolytic transcriptional activator regulatory" evidence="7">
    <location>
        <begin position="244"/>
        <end position="316"/>
    </location>
</feature>
<dbReference type="GeneID" id="25991724"/>
<dbReference type="Pfam" id="PF04082">
    <property type="entry name" value="Fungal_trans"/>
    <property type="match status" value="1"/>
</dbReference>
<dbReference type="VEuPathDB" id="FungiDB:A1Q1_08212"/>
<dbReference type="KEGG" id="tasa:A1Q1_08212"/>